<feature type="chain" id="PRO_5040765957" evidence="1">
    <location>
        <begin position="25"/>
        <end position="211"/>
    </location>
</feature>
<dbReference type="OrthoDB" id="329835at2759"/>
<keyword evidence="3" id="KW-1185">Reference proteome</keyword>
<proteinExistence type="predicted"/>
<keyword evidence="1" id="KW-0732">Signal</keyword>
<dbReference type="AlphaFoldDB" id="A0A9W5TDZ8"/>
<reference evidence="2" key="1">
    <citation type="submission" date="2019-12" db="EMBL/GenBank/DDBJ databases">
        <title>Genome sequence of Babesia ovis.</title>
        <authorList>
            <person name="Yamagishi J."/>
            <person name="Sevinc F."/>
            <person name="Xuan X."/>
        </authorList>
    </citation>
    <scope>NUCLEOTIDE SEQUENCE</scope>
    <source>
        <strain evidence="2">Selcuk</strain>
    </source>
</reference>
<evidence type="ECO:0000313" key="2">
    <source>
        <dbReference type="EMBL" id="GFE55761.1"/>
    </source>
</evidence>
<accession>A0A9W5TDZ8</accession>
<protein>
    <submittedName>
        <fullName evidence="2">Uncharacterized protein</fullName>
    </submittedName>
</protein>
<dbReference type="EMBL" id="BLIY01000024">
    <property type="protein sequence ID" value="GFE55761.1"/>
    <property type="molecule type" value="Genomic_DNA"/>
</dbReference>
<gene>
    <name evidence="2" type="ORF">BaOVIS_031650</name>
</gene>
<evidence type="ECO:0000313" key="3">
    <source>
        <dbReference type="Proteomes" id="UP001057455"/>
    </source>
</evidence>
<dbReference type="Proteomes" id="UP001057455">
    <property type="component" value="Unassembled WGS sequence"/>
</dbReference>
<sequence>MRTYFPILGFVVLLYTTLPGPAYAQTNPKKHHNSADSRTSSDKTLLSRLYGTMSLKRIKRSFNTYSCKAVQSMELGGTPPVITVNGSMKSMTAILVGYGGKEVSGLFRTNKGYVYGIGNIRGTRTKSTHSVGFSIDYAPPEKPLWQVEEFCMLVFTPALTPGPSLRSLVGKRHNHPNRYLGSTENIVDTLIRESAGTNSKFVTQCCFLMYQ</sequence>
<feature type="signal peptide" evidence="1">
    <location>
        <begin position="1"/>
        <end position="24"/>
    </location>
</feature>
<organism evidence="2 3">
    <name type="scientific">Babesia ovis</name>
    <dbReference type="NCBI Taxonomy" id="5869"/>
    <lineage>
        <taxon>Eukaryota</taxon>
        <taxon>Sar</taxon>
        <taxon>Alveolata</taxon>
        <taxon>Apicomplexa</taxon>
        <taxon>Aconoidasida</taxon>
        <taxon>Piroplasmida</taxon>
        <taxon>Babesiidae</taxon>
        <taxon>Babesia</taxon>
    </lineage>
</organism>
<evidence type="ECO:0000256" key="1">
    <source>
        <dbReference type="SAM" id="SignalP"/>
    </source>
</evidence>
<name>A0A9W5TDZ8_BABOV</name>
<comment type="caution">
    <text evidence="2">The sequence shown here is derived from an EMBL/GenBank/DDBJ whole genome shotgun (WGS) entry which is preliminary data.</text>
</comment>